<dbReference type="InterPro" id="IPR036396">
    <property type="entry name" value="Cyt_P450_sf"/>
</dbReference>
<evidence type="ECO:0000256" key="1">
    <source>
        <dbReference type="ARBA" id="ARBA00010617"/>
    </source>
</evidence>
<organism evidence="5 6">
    <name type="scientific">Priapulus caudatus</name>
    <name type="common">Priapulid worm</name>
    <dbReference type="NCBI Taxonomy" id="37621"/>
    <lineage>
        <taxon>Eukaryota</taxon>
        <taxon>Metazoa</taxon>
        <taxon>Ecdysozoa</taxon>
        <taxon>Scalidophora</taxon>
        <taxon>Priapulida</taxon>
        <taxon>Priapulimorpha</taxon>
        <taxon>Priapulimorphida</taxon>
        <taxon>Priapulidae</taxon>
        <taxon>Priapulus</taxon>
    </lineage>
</organism>
<evidence type="ECO:0000256" key="3">
    <source>
        <dbReference type="ARBA" id="ARBA00023004"/>
    </source>
</evidence>
<evidence type="ECO:0000313" key="6">
    <source>
        <dbReference type="RefSeq" id="XP_014680374.1"/>
    </source>
</evidence>
<keyword evidence="2" id="KW-0479">Metal-binding</keyword>
<comment type="similarity">
    <text evidence="1">Belongs to the cytochrome P450 family.</text>
</comment>
<accession>A0ABM1F7F3</accession>
<sequence length="110" mass="12120">KVQREIDDVVGPDGQPCMQHKSRMPYTEACIMEIQRLANTVPLGVMHANNMGPAELGGYTIPAGTAIFPNLYAVHSDPKLWPEPAEFRPQRFLGPDGKVVKPDGFVPFSM</sequence>
<dbReference type="Proteomes" id="UP000695022">
    <property type="component" value="Unplaced"/>
</dbReference>
<dbReference type="RefSeq" id="XP_014680374.1">
    <property type="nucleotide sequence ID" value="XM_014824888.1"/>
</dbReference>
<name>A0ABM1F7F3_PRICU</name>
<feature type="non-terminal residue" evidence="6">
    <location>
        <position position="1"/>
    </location>
</feature>
<evidence type="ECO:0000256" key="2">
    <source>
        <dbReference type="ARBA" id="ARBA00022723"/>
    </source>
</evidence>
<keyword evidence="5" id="KW-1185">Reference proteome</keyword>
<dbReference type="PRINTS" id="PR00463">
    <property type="entry name" value="EP450I"/>
</dbReference>
<dbReference type="Pfam" id="PF00067">
    <property type="entry name" value="p450"/>
    <property type="match status" value="1"/>
</dbReference>
<dbReference type="PANTHER" id="PTHR24300">
    <property type="entry name" value="CYTOCHROME P450 508A4-RELATED"/>
    <property type="match status" value="1"/>
</dbReference>
<keyword evidence="4" id="KW-0560">Oxidoreductase</keyword>
<dbReference type="InterPro" id="IPR002401">
    <property type="entry name" value="Cyt_P450_E_grp-I"/>
</dbReference>
<dbReference type="Gene3D" id="1.10.630.10">
    <property type="entry name" value="Cytochrome P450"/>
    <property type="match status" value="1"/>
</dbReference>
<dbReference type="GeneID" id="106820361"/>
<proteinExistence type="inferred from homology"/>
<dbReference type="InterPro" id="IPR050182">
    <property type="entry name" value="Cytochrome_P450_fam2"/>
</dbReference>
<gene>
    <name evidence="6" type="primary">LOC106820361</name>
</gene>
<dbReference type="PANTHER" id="PTHR24300:SF397">
    <property type="entry name" value="CYTOCHROME P450 2U1"/>
    <property type="match status" value="1"/>
</dbReference>
<protein>
    <submittedName>
        <fullName evidence="6">Vitamin D 25-hydroxylase-like</fullName>
    </submittedName>
</protein>
<evidence type="ECO:0000256" key="4">
    <source>
        <dbReference type="ARBA" id="ARBA00023033"/>
    </source>
</evidence>
<evidence type="ECO:0000313" key="5">
    <source>
        <dbReference type="Proteomes" id="UP000695022"/>
    </source>
</evidence>
<keyword evidence="3" id="KW-0408">Iron</keyword>
<dbReference type="SUPFAM" id="SSF48264">
    <property type="entry name" value="Cytochrome P450"/>
    <property type="match status" value="1"/>
</dbReference>
<feature type="non-terminal residue" evidence="6">
    <location>
        <position position="110"/>
    </location>
</feature>
<reference evidence="6" key="1">
    <citation type="submission" date="2025-08" db="UniProtKB">
        <authorList>
            <consortium name="RefSeq"/>
        </authorList>
    </citation>
    <scope>IDENTIFICATION</scope>
</reference>
<dbReference type="InterPro" id="IPR001128">
    <property type="entry name" value="Cyt_P450"/>
</dbReference>
<keyword evidence="4" id="KW-0503">Monooxygenase</keyword>